<proteinExistence type="predicted"/>
<evidence type="ECO:0000256" key="6">
    <source>
        <dbReference type="SAM" id="MobiDB-lite"/>
    </source>
</evidence>
<dbReference type="Proteomes" id="UP001318040">
    <property type="component" value="Chromosome 24"/>
</dbReference>
<feature type="domain" description="VWFD" evidence="8">
    <location>
        <begin position="245"/>
        <end position="410"/>
    </location>
</feature>
<dbReference type="SMART" id="SM00327">
    <property type="entry name" value="VWA"/>
    <property type="match status" value="1"/>
</dbReference>
<protein>
    <submittedName>
        <fullName evidence="10">Mucin-2-like</fullName>
    </submittedName>
</protein>
<dbReference type="GO" id="GO:0031012">
    <property type="term" value="C:extracellular matrix"/>
    <property type="evidence" value="ECO:0007669"/>
    <property type="project" value="TreeGrafter"/>
</dbReference>
<evidence type="ECO:0000256" key="2">
    <source>
        <dbReference type="ARBA" id="ARBA00022525"/>
    </source>
</evidence>
<feature type="domain" description="VWFD" evidence="8">
    <location>
        <begin position="1136"/>
        <end position="1322"/>
    </location>
</feature>
<dbReference type="InterPro" id="IPR058753">
    <property type="entry name" value="TIL_OTOGL_Mucin"/>
</dbReference>
<dbReference type="Pfam" id="PF08742">
    <property type="entry name" value="C8"/>
    <property type="match status" value="3"/>
</dbReference>
<name>A0AAJ7TD51_PETMA</name>
<keyword evidence="9" id="KW-1185">Reference proteome</keyword>
<evidence type="ECO:0000256" key="5">
    <source>
        <dbReference type="ARBA" id="ARBA00023180"/>
    </source>
</evidence>
<evidence type="ECO:0000313" key="9">
    <source>
        <dbReference type="Proteomes" id="UP001318040"/>
    </source>
</evidence>
<dbReference type="SMART" id="SM00832">
    <property type="entry name" value="C8"/>
    <property type="match status" value="3"/>
</dbReference>
<dbReference type="Pfam" id="PF01826">
    <property type="entry name" value="TIL"/>
    <property type="match status" value="2"/>
</dbReference>
<dbReference type="PROSITE" id="PS50234">
    <property type="entry name" value="VWFA"/>
    <property type="match status" value="1"/>
</dbReference>
<dbReference type="Pfam" id="PF00092">
    <property type="entry name" value="VWA"/>
    <property type="match status" value="1"/>
</dbReference>
<dbReference type="CDD" id="cd19941">
    <property type="entry name" value="TIL"/>
    <property type="match status" value="2"/>
</dbReference>
<evidence type="ECO:0000256" key="4">
    <source>
        <dbReference type="ARBA" id="ARBA00023157"/>
    </source>
</evidence>
<evidence type="ECO:0000313" key="10">
    <source>
        <dbReference type="RefSeq" id="XP_032815652.1"/>
    </source>
</evidence>
<evidence type="ECO:0000259" key="7">
    <source>
        <dbReference type="PROSITE" id="PS50234"/>
    </source>
</evidence>
<dbReference type="PANTHER" id="PTHR11339">
    <property type="entry name" value="EXTRACELLULAR MATRIX GLYCOPROTEIN RELATED"/>
    <property type="match status" value="1"/>
</dbReference>
<accession>A0AAJ7TD51</accession>
<feature type="domain" description="VWFA" evidence="7">
    <location>
        <begin position="25"/>
        <end position="199"/>
    </location>
</feature>
<keyword evidence="2" id="KW-0964">Secreted</keyword>
<dbReference type="Pfam" id="PF00094">
    <property type="entry name" value="VWD"/>
    <property type="match status" value="4"/>
</dbReference>
<dbReference type="SUPFAM" id="SSF57567">
    <property type="entry name" value="Serine protease inhibitors"/>
    <property type="match status" value="2"/>
</dbReference>
<feature type="region of interest" description="Disordered" evidence="6">
    <location>
        <begin position="220"/>
        <end position="246"/>
    </location>
</feature>
<dbReference type="RefSeq" id="XP_032815652.1">
    <property type="nucleotide sequence ID" value="XM_032959761.1"/>
</dbReference>
<organism evidence="9 10">
    <name type="scientific">Petromyzon marinus</name>
    <name type="common">Sea lamprey</name>
    <dbReference type="NCBI Taxonomy" id="7757"/>
    <lineage>
        <taxon>Eukaryota</taxon>
        <taxon>Metazoa</taxon>
        <taxon>Chordata</taxon>
        <taxon>Craniata</taxon>
        <taxon>Vertebrata</taxon>
        <taxon>Cyclostomata</taxon>
        <taxon>Hyperoartia</taxon>
        <taxon>Petromyzontiformes</taxon>
        <taxon>Petromyzontidae</taxon>
        <taxon>Petromyzon</taxon>
    </lineage>
</organism>
<dbReference type="InterPro" id="IPR014853">
    <property type="entry name" value="VWF/SSPO/ZAN-like_Cys-rich_dom"/>
</dbReference>
<dbReference type="SUPFAM" id="SSF53300">
    <property type="entry name" value="vWA-like"/>
    <property type="match status" value="1"/>
</dbReference>
<dbReference type="GO" id="GO:0005615">
    <property type="term" value="C:extracellular space"/>
    <property type="evidence" value="ECO:0007669"/>
    <property type="project" value="TreeGrafter"/>
</dbReference>
<dbReference type="InterPro" id="IPR036084">
    <property type="entry name" value="Ser_inhib-like_sf"/>
</dbReference>
<dbReference type="Pfam" id="PF23244">
    <property type="entry name" value="VWF"/>
    <property type="match status" value="1"/>
</dbReference>
<dbReference type="SUPFAM" id="SSF57603">
    <property type="entry name" value="FnI-like domain"/>
    <property type="match status" value="1"/>
</dbReference>
<comment type="subcellular location">
    <subcellularLocation>
        <location evidence="1">Secreted</location>
    </subcellularLocation>
</comment>
<keyword evidence="3" id="KW-0677">Repeat</keyword>
<dbReference type="InterPro" id="IPR001007">
    <property type="entry name" value="VWF_dom"/>
</dbReference>
<dbReference type="Gene3D" id="2.10.25.10">
    <property type="entry name" value="Laminin"/>
    <property type="match status" value="2"/>
</dbReference>
<dbReference type="SMART" id="SM00215">
    <property type="entry name" value="VWC_out"/>
    <property type="match status" value="2"/>
</dbReference>
<dbReference type="InterPro" id="IPR050780">
    <property type="entry name" value="Mucin_vWF_Thrombospondin_sf"/>
</dbReference>
<dbReference type="PROSITE" id="PS51233">
    <property type="entry name" value="VWFD"/>
    <property type="match status" value="3"/>
</dbReference>
<dbReference type="Gene3D" id="3.40.50.410">
    <property type="entry name" value="von Willebrand factor, type A domain"/>
    <property type="match status" value="1"/>
</dbReference>
<evidence type="ECO:0000256" key="1">
    <source>
        <dbReference type="ARBA" id="ARBA00004613"/>
    </source>
</evidence>
<keyword evidence="4" id="KW-1015">Disulfide bond</keyword>
<keyword evidence="5" id="KW-0325">Glycoprotein</keyword>
<dbReference type="InterPro" id="IPR001846">
    <property type="entry name" value="VWF_type-D"/>
</dbReference>
<dbReference type="InterPro" id="IPR002035">
    <property type="entry name" value="VWF_A"/>
</dbReference>
<dbReference type="SMART" id="SM00216">
    <property type="entry name" value="VWD"/>
    <property type="match status" value="3"/>
</dbReference>
<feature type="compositionally biased region" description="Pro residues" evidence="6">
    <location>
        <begin position="231"/>
        <end position="240"/>
    </location>
</feature>
<dbReference type="InterPro" id="IPR002919">
    <property type="entry name" value="TIL_dom"/>
</dbReference>
<sequence length="1482" mass="158572">MWLLLMLLPAVRGFGNPACTRAALDLNLVLEANRETGTVTLEAMKTFAGAALEWLAPAGNLSRVGLWRFDRDAQPLLRLGDAASAASAGYVLGLVEVARGGRNTGGALDFILQAGFPPGPDDGVHRTKVLMLMTTGPADDRVSGFSELASQAQVLIVTVGIGPLVDEEELQALASLPTFAHLYPLQISAQDAHAVMGGICSGTGVMGNFLLSHQTSDINFGGADNGTESQTPPPAPPPPPMHRDGTCSAWGLGHVRTFDGFLLSAAGACPYVAARECGDGASSFSVEVRRSAGRISSVSAQLDGLAISISRDGNVTARGERVRLPFSDTGAQVTRVGAYTTVRMRNVMELRLSVDQSLTISVDKKFKGRMCGLCGDYNQDPVNSEFKDDMRTVADFVKAQKLADGSAVCTEETAPPGPPALNCSRHVDTCRAFTQLPAFSGCEGVGVDVHALVVACTRDVCACVETWGLPPTECACDSLAELSRQCALAGGRPGAWRNSQLCPVSCPDAMEHSECGTSCLDTCSNPTASALCEDACLDGCFCPPGTVMDDVDEAQGRHCVPVEQCSCVFDSRQYPPGGVLRTPCSKCECEGGQWNCSSLPCPGMCKLEGGSHFTTFDHRTYTFHGNCLYTLSQVSALPRRPVAGIAIDQDCAGREFTILAELRPCSSTSRATCLTSVSLLLTHGGEVMKFESNGRVFMNSMILNLPFSNNDIESLNKVSNVILVKAVQTRVSTVRVPVLPACAAGLQVFRQSSMFVQVATRSGLHLQLQLQPQMQLYMSVSVAYKNRTCGLCGNYNDVLADELKTSCGLVEATSTPFANSWKAQTGCPDTAEELQDPCSINAHTAQYAEETCSKLMDPQGPFAKCHGVVNPNHFYKTCRHDTCECESPGRCVCAALGAYAHECAARGHVLIGWRGKAGVCSECAPRSHVYNTHTHTQVTRQCGEGEEFQYGAYACNSTCTSLSQFDTSCLVTDTPVEGCVCDGYRTQEGTCVDGPSLCPCYINGQVIAPGMTITRNGAQCVCRHGVIQCKSDTVAECLAPRVFVDCQTAGPGVQGLACERTCQNPHIECYTPGCVSGCMCPEGTVLDSADGCVRPDECPCQHNGQSYSPGDRVAVDCNTCTCEGARWSCTDYDCMGLCSFYGDGHYTTYDGRRFLFDGKCEYILSQDFCPSNPAGGSFRVITENMACGTSGVACSKSIKLLLGDVEIRFADGDHSISSVTSGAGTHIPYRMRKLGGTHIVEAANGLLLQWDGGNSVRLMVSSDSQVRRRLSRPRGAGTGRLCGLCGDMDGDSANDFTVRGQVVVASPVEFGNSWQVSSLACAKTTANADPCYMNPYRKAWAERECSRVKGDAFKGCHAKVDPLPYYEACVRDSCGCDMGGDCACFCTAMSAYAQACRDAGECITWRSPVICPAFCDYYNEPGHECEWHFEPCKKPCIQSCRYPEQNCSTHLPSIEGKGYTRWGDPGPRGEDEEELFTVPLKQ</sequence>
<dbReference type="Pfam" id="PF25962">
    <property type="entry name" value="TIL_OTOGL_Mucin"/>
    <property type="match status" value="1"/>
</dbReference>
<dbReference type="PANTHER" id="PTHR11339:SF386">
    <property type="entry name" value="HEMOLECTIN, ISOFORM A"/>
    <property type="match status" value="1"/>
</dbReference>
<reference evidence="10" key="1">
    <citation type="submission" date="2025-08" db="UniProtKB">
        <authorList>
            <consortium name="RefSeq"/>
        </authorList>
    </citation>
    <scope>IDENTIFICATION</scope>
    <source>
        <tissue evidence="10">Sperm</tissue>
    </source>
</reference>
<evidence type="ECO:0000256" key="3">
    <source>
        <dbReference type="ARBA" id="ARBA00022737"/>
    </source>
</evidence>
<feature type="region of interest" description="Disordered" evidence="6">
    <location>
        <begin position="1458"/>
        <end position="1482"/>
    </location>
</feature>
<evidence type="ECO:0000259" key="8">
    <source>
        <dbReference type="PROSITE" id="PS51233"/>
    </source>
</evidence>
<dbReference type="InterPro" id="IPR036465">
    <property type="entry name" value="vWFA_dom_sf"/>
</dbReference>
<feature type="domain" description="VWFD" evidence="8">
    <location>
        <begin position="603"/>
        <end position="828"/>
    </location>
</feature>
<gene>
    <name evidence="10" type="primary">LOC116945451</name>
</gene>
<dbReference type="KEGG" id="pmrn:116945451"/>